<reference evidence="1 2" key="1">
    <citation type="journal article" date="2021" name="Commun. Biol.">
        <title>The genome of Shorea leprosula (Dipterocarpaceae) highlights the ecological relevance of drought in aseasonal tropical rainforests.</title>
        <authorList>
            <person name="Ng K.K.S."/>
            <person name="Kobayashi M.J."/>
            <person name="Fawcett J.A."/>
            <person name="Hatakeyama M."/>
            <person name="Paape T."/>
            <person name="Ng C.H."/>
            <person name="Ang C.C."/>
            <person name="Tnah L.H."/>
            <person name="Lee C.T."/>
            <person name="Nishiyama T."/>
            <person name="Sese J."/>
            <person name="O'Brien M.J."/>
            <person name="Copetti D."/>
            <person name="Mohd Noor M.I."/>
            <person name="Ong R.C."/>
            <person name="Putra M."/>
            <person name="Sireger I.Z."/>
            <person name="Indrioko S."/>
            <person name="Kosugi Y."/>
            <person name="Izuno A."/>
            <person name="Isagi Y."/>
            <person name="Lee S.L."/>
            <person name="Shimizu K.K."/>
        </authorList>
    </citation>
    <scope>NUCLEOTIDE SEQUENCE [LARGE SCALE GENOMIC DNA]</scope>
    <source>
        <strain evidence="1">214</strain>
    </source>
</reference>
<keyword evidence="2" id="KW-1185">Reference proteome</keyword>
<dbReference type="EMBL" id="BPVZ01000022">
    <property type="protein sequence ID" value="GKV04497.1"/>
    <property type="molecule type" value="Genomic_DNA"/>
</dbReference>
<comment type="caution">
    <text evidence="1">The sequence shown here is derived from an EMBL/GenBank/DDBJ whole genome shotgun (WGS) entry which is preliminary data.</text>
</comment>
<gene>
    <name evidence="1" type="ORF">SLEP1_g16650</name>
</gene>
<evidence type="ECO:0000313" key="2">
    <source>
        <dbReference type="Proteomes" id="UP001054252"/>
    </source>
</evidence>
<organism evidence="1 2">
    <name type="scientific">Rubroshorea leprosula</name>
    <dbReference type="NCBI Taxonomy" id="152421"/>
    <lineage>
        <taxon>Eukaryota</taxon>
        <taxon>Viridiplantae</taxon>
        <taxon>Streptophyta</taxon>
        <taxon>Embryophyta</taxon>
        <taxon>Tracheophyta</taxon>
        <taxon>Spermatophyta</taxon>
        <taxon>Magnoliopsida</taxon>
        <taxon>eudicotyledons</taxon>
        <taxon>Gunneridae</taxon>
        <taxon>Pentapetalae</taxon>
        <taxon>rosids</taxon>
        <taxon>malvids</taxon>
        <taxon>Malvales</taxon>
        <taxon>Dipterocarpaceae</taxon>
        <taxon>Rubroshorea</taxon>
    </lineage>
</organism>
<evidence type="ECO:0000313" key="1">
    <source>
        <dbReference type="EMBL" id="GKV04497.1"/>
    </source>
</evidence>
<dbReference type="Proteomes" id="UP001054252">
    <property type="component" value="Unassembled WGS sequence"/>
</dbReference>
<sequence length="60" mass="7203">MIRRFISNDFHLMKQISIKKDTMATYSSSDVWAKQQEKIFFLVIFPSLLKEEVKSSQYNR</sequence>
<protein>
    <submittedName>
        <fullName evidence="1">Uncharacterized protein</fullName>
    </submittedName>
</protein>
<dbReference type="AlphaFoldDB" id="A0AAV5J0M0"/>
<accession>A0AAV5J0M0</accession>
<name>A0AAV5J0M0_9ROSI</name>
<proteinExistence type="predicted"/>